<dbReference type="Pfam" id="PF00361">
    <property type="entry name" value="Proton_antipo_M"/>
    <property type="match status" value="1"/>
</dbReference>
<evidence type="ECO:0000313" key="20">
    <source>
        <dbReference type="EMBL" id="ALO77654.1"/>
    </source>
</evidence>
<feature type="transmembrane region" description="Helical" evidence="18">
    <location>
        <begin position="59"/>
        <end position="80"/>
    </location>
</feature>
<geneLocation type="mitochondrion" evidence="20"/>
<evidence type="ECO:0000256" key="16">
    <source>
        <dbReference type="ARBA" id="ARBA00023136"/>
    </source>
</evidence>
<dbReference type="InterPro" id="IPR003917">
    <property type="entry name" value="NADH_UbQ_OxRdtase_chain2"/>
</dbReference>
<evidence type="ECO:0000256" key="8">
    <source>
        <dbReference type="ARBA" id="ARBA00022692"/>
    </source>
</evidence>
<evidence type="ECO:0000256" key="2">
    <source>
        <dbReference type="ARBA" id="ARBA00004448"/>
    </source>
</evidence>
<feature type="domain" description="NADH:quinone oxidoreductase/Mrp antiporter transmembrane" evidence="19">
    <location>
        <begin position="23"/>
        <end position="283"/>
    </location>
</feature>
<keyword evidence="10 18" id="KW-1278">Translocase</keyword>
<dbReference type="InterPro" id="IPR001750">
    <property type="entry name" value="ND/Mrp_TM"/>
</dbReference>
<accession>A0A0S2MSH6</accession>
<evidence type="ECO:0000256" key="9">
    <source>
        <dbReference type="ARBA" id="ARBA00022792"/>
    </source>
</evidence>
<feature type="transmembrane region" description="Helical" evidence="18">
    <location>
        <begin position="236"/>
        <end position="257"/>
    </location>
</feature>
<evidence type="ECO:0000256" key="11">
    <source>
        <dbReference type="ARBA" id="ARBA00022982"/>
    </source>
</evidence>
<comment type="function">
    <text evidence="18">Core subunit of the mitochondrial membrane respiratory chain NADH dehydrogenase (Complex I) which catalyzes electron transfer from NADH through the respiratory chain, using ubiquinone as an electron acceptor. Essential for the catalytic activity and assembly of complex I.</text>
</comment>
<feature type="transmembrane region" description="Helical" evidence="18">
    <location>
        <begin position="92"/>
        <end position="113"/>
    </location>
</feature>
<feature type="transmembrane region" description="Helical" evidence="18">
    <location>
        <begin position="272"/>
        <end position="290"/>
    </location>
</feature>
<proteinExistence type="inferred from homology"/>
<evidence type="ECO:0000256" key="14">
    <source>
        <dbReference type="ARBA" id="ARBA00023075"/>
    </source>
</evidence>
<evidence type="ECO:0000256" key="18">
    <source>
        <dbReference type="RuleBase" id="RU003403"/>
    </source>
</evidence>
<evidence type="ECO:0000256" key="3">
    <source>
        <dbReference type="ARBA" id="ARBA00007012"/>
    </source>
</evidence>
<dbReference type="PRINTS" id="PR01436">
    <property type="entry name" value="NADHDHGNASE2"/>
</dbReference>
<organism evidence="20">
    <name type="scientific">Anaspis sp. ANA01</name>
    <dbReference type="NCBI Taxonomy" id="1205535"/>
    <lineage>
        <taxon>Eukaryota</taxon>
        <taxon>Metazoa</taxon>
        <taxon>Ecdysozoa</taxon>
        <taxon>Arthropoda</taxon>
        <taxon>Hexapoda</taxon>
        <taxon>Insecta</taxon>
        <taxon>Pterygota</taxon>
        <taxon>Neoptera</taxon>
        <taxon>Endopterygota</taxon>
        <taxon>Coleoptera</taxon>
        <taxon>Polyphaga</taxon>
        <taxon>Cucujiformia</taxon>
        <taxon>Scraptiidae</taxon>
        <taxon>Anaspis</taxon>
    </lineage>
</organism>
<feature type="transmembrane region" description="Helical" evidence="18">
    <location>
        <begin position="119"/>
        <end position="140"/>
    </location>
</feature>
<keyword evidence="15 18" id="KW-0496">Mitochondrion</keyword>
<evidence type="ECO:0000256" key="12">
    <source>
        <dbReference type="ARBA" id="ARBA00022989"/>
    </source>
</evidence>
<dbReference type="AlphaFoldDB" id="A0A0S2MSH6"/>
<dbReference type="GO" id="GO:0005743">
    <property type="term" value="C:mitochondrial inner membrane"/>
    <property type="evidence" value="ECO:0007669"/>
    <property type="project" value="UniProtKB-SubCell"/>
</dbReference>
<keyword evidence="16 18" id="KW-0472">Membrane</keyword>
<dbReference type="GO" id="GO:0006120">
    <property type="term" value="P:mitochondrial electron transport, NADH to ubiquinone"/>
    <property type="evidence" value="ECO:0007669"/>
    <property type="project" value="InterPro"/>
</dbReference>
<evidence type="ECO:0000256" key="13">
    <source>
        <dbReference type="ARBA" id="ARBA00023027"/>
    </source>
</evidence>
<dbReference type="GO" id="GO:0008137">
    <property type="term" value="F:NADH dehydrogenase (ubiquinone) activity"/>
    <property type="evidence" value="ECO:0007669"/>
    <property type="project" value="UniProtKB-EC"/>
</dbReference>
<comment type="function">
    <text evidence="1">Core subunit of the mitochondrial membrane respiratory chain NADH dehydrogenase (Complex I) that is believed to belong to the minimal assembly required for catalysis. Complex I functions in the transfer of electrons from NADH to the respiratory chain. The immediate electron acceptor for the enzyme is believed to be ubiquinone.</text>
</comment>
<name>A0A0S2MSH6_9CUCU</name>
<feature type="transmembrane region" description="Helical" evidence="18">
    <location>
        <begin position="311"/>
        <end position="333"/>
    </location>
</feature>
<dbReference type="EC" id="7.1.1.2" evidence="4 18"/>
<dbReference type="PANTHER" id="PTHR46552:SF1">
    <property type="entry name" value="NADH-UBIQUINONE OXIDOREDUCTASE CHAIN 2"/>
    <property type="match status" value="1"/>
</dbReference>
<evidence type="ECO:0000256" key="5">
    <source>
        <dbReference type="ARBA" id="ARBA00021008"/>
    </source>
</evidence>
<reference evidence="20" key="1">
    <citation type="submission" date="2012-06" db="EMBL/GenBank/DDBJ databases">
        <title>Mitogenomics of the Coleoptera under dense taxon sampling.</title>
        <authorList>
            <person name="Timmermans M.J.T.N."/>
            <person name="Lim J."/>
            <person name="Dodsworth S."/>
            <person name="Haran J."/>
            <person name="Ahrens D."/>
            <person name="Bocak L."/>
            <person name="London A."/>
            <person name="Culverwell L."/>
            <person name="Vogler A.P."/>
        </authorList>
    </citation>
    <scope>NUCLEOTIDE SEQUENCE</scope>
</reference>
<keyword evidence="7 18" id="KW-0679">Respiratory chain</keyword>
<evidence type="ECO:0000256" key="10">
    <source>
        <dbReference type="ARBA" id="ARBA00022967"/>
    </source>
</evidence>
<keyword evidence="8 18" id="KW-0812">Transmembrane</keyword>
<dbReference type="InterPro" id="IPR050175">
    <property type="entry name" value="Complex_I_Subunit_2"/>
</dbReference>
<evidence type="ECO:0000256" key="7">
    <source>
        <dbReference type="ARBA" id="ARBA00022660"/>
    </source>
</evidence>
<keyword evidence="9 18" id="KW-0999">Mitochondrion inner membrane</keyword>
<evidence type="ECO:0000256" key="17">
    <source>
        <dbReference type="ARBA" id="ARBA00049551"/>
    </source>
</evidence>
<sequence>MMKLYKIMFFSMMVMGTLISISAYSWMSMWMGLEINLLSIIPLISSTKNMYSTESAMKYFITQALASMILLFTVILMLSLTEFINPQMNSSMMMMLNSALLTKLGAAPFHYWFPEVMEGLNWMNSLILLTWQKIAPFILLMNNELNYKFMFTIIICCLIVSTFMSFNQVSLRKIMTFSSINHVGWMISSILMSKTIWVIYFIIYSFITLNLISLFNKFKCYYLSQILTLMNNNKTLKINFMMNFMSLGGLPPFIGFFPKWLNINWLIMNNNFVLTTALIMMTLIMLYIYIRSMFTSIVIMHHEYKINNFNFKINSFLMNFVSLTTLIFCTMMFNYY</sequence>
<evidence type="ECO:0000256" key="4">
    <source>
        <dbReference type="ARBA" id="ARBA00012944"/>
    </source>
</evidence>
<keyword evidence="12 18" id="KW-1133">Transmembrane helix</keyword>
<feature type="transmembrane region" description="Helical" evidence="18">
    <location>
        <begin position="147"/>
        <end position="166"/>
    </location>
</feature>
<evidence type="ECO:0000259" key="19">
    <source>
        <dbReference type="Pfam" id="PF00361"/>
    </source>
</evidence>
<keyword evidence="6" id="KW-0813">Transport</keyword>
<gene>
    <name evidence="20" type="primary">nad2</name>
</gene>
<feature type="transmembrane region" description="Helical" evidence="18">
    <location>
        <begin position="195"/>
        <end position="215"/>
    </location>
</feature>
<comment type="subcellular location">
    <subcellularLocation>
        <location evidence="2 18">Mitochondrion inner membrane</location>
        <topology evidence="2 18">Multi-pass membrane protein</topology>
    </subcellularLocation>
</comment>
<comment type="catalytic activity">
    <reaction evidence="17 18">
        <text>a ubiquinone + NADH + 5 H(+)(in) = a ubiquinol + NAD(+) + 4 H(+)(out)</text>
        <dbReference type="Rhea" id="RHEA:29091"/>
        <dbReference type="Rhea" id="RHEA-COMP:9565"/>
        <dbReference type="Rhea" id="RHEA-COMP:9566"/>
        <dbReference type="ChEBI" id="CHEBI:15378"/>
        <dbReference type="ChEBI" id="CHEBI:16389"/>
        <dbReference type="ChEBI" id="CHEBI:17976"/>
        <dbReference type="ChEBI" id="CHEBI:57540"/>
        <dbReference type="ChEBI" id="CHEBI:57945"/>
        <dbReference type="EC" id="7.1.1.2"/>
    </reaction>
</comment>
<keyword evidence="11 18" id="KW-0249">Electron transport</keyword>
<evidence type="ECO:0000256" key="1">
    <source>
        <dbReference type="ARBA" id="ARBA00003257"/>
    </source>
</evidence>
<dbReference type="EMBL" id="JX412856">
    <property type="protein sequence ID" value="ALO77654.1"/>
    <property type="molecule type" value="Genomic_DNA"/>
</dbReference>
<keyword evidence="14 18" id="KW-0830">Ubiquinone</keyword>
<evidence type="ECO:0000256" key="15">
    <source>
        <dbReference type="ARBA" id="ARBA00023128"/>
    </source>
</evidence>
<dbReference type="PANTHER" id="PTHR46552">
    <property type="entry name" value="NADH-UBIQUINONE OXIDOREDUCTASE CHAIN 2"/>
    <property type="match status" value="1"/>
</dbReference>
<comment type="similarity">
    <text evidence="3 18">Belongs to the complex I subunit 2 family.</text>
</comment>
<protein>
    <recommendedName>
        <fullName evidence="5 18">NADH-ubiquinone oxidoreductase chain 2</fullName>
        <ecNumber evidence="4 18">7.1.1.2</ecNumber>
    </recommendedName>
</protein>
<feature type="transmembrane region" description="Helical" evidence="18">
    <location>
        <begin position="7"/>
        <end position="27"/>
    </location>
</feature>
<keyword evidence="13 18" id="KW-0520">NAD</keyword>
<evidence type="ECO:0000256" key="6">
    <source>
        <dbReference type="ARBA" id="ARBA00022448"/>
    </source>
</evidence>